<name>A0A3P7LDU6_STRVU</name>
<dbReference type="GO" id="GO:0000981">
    <property type="term" value="F:DNA-binding transcription factor activity, RNA polymerase II-specific"/>
    <property type="evidence" value="ECO:0007669"/>
    <property type="project" value="TreeGrafter"/>
</dbReference>
<dbReference type="SMART" id="SM00353">
    <property type="entry name" value="HLH"/>
    <property type="match status" value="1"/>
</dbReference>
<dbReference type="GO" id="GO:0007423">
    <property type="term" value="P:sensory organ development"/>
    <property type="evidence" value="ECO:0007669"/>
    <property type="project" value="TreeGrafter"/>
</dbReference>
<dbReference type="PANTHER" id="PTHR19290:SF164">
    <property type="entry name" value="BHLH DOMAIN-CONTAINING PROTEIN"/>
    <property type="match status" value="1"/>
</dbReference>
<gene>
    <name evidence="2" type="ORF">SVUK_LOCUS12510</name>
</gene>
<dbReference type="CDD" id="cd11390">
    <property type="entry name" value="bHLH_TS"/>
    <property type="match status" value="1"/>
</dbReference>
<reference evidence="2 3" key="1">
    <citation type="submission" date="2018-11" db="EMBL/GenBank/DDBJ databases">
        <authorList>
            <consortium name="Pathogen Informatics"/>
        </authorList>
    </citation>
    <scope>NUCLEOTIDE SEQUENCE [LARGE SCALE GENOMIC DNA]</scope>
</reference>
<sequence>MRSILTDDEIEPYVRKQRSDSEPRRRLLALNEEEQNIMRTSINSRERKRMHDLNEALEELRSCLPYSQDASSRKMSKINTLLLASNWIRQLTIRNHELQKQLSALRGGEQVITPIPSSATFTITPPPLAFGIGPTPCVKAFGQNCFCITCLTGARHEIRQLTIRNHELQKQLSALRGGEQVITPIPSSATFTITPPPLAFGIGPTPCVKAFGQNCFCITCLTGARHE</sequence>
<dbReference type="GO" id="GO:0046983">
    <property type="term" value="F:protein dimerization activity"/>
    <property type="evidence" value="ECO:0007669"/>
    <property type="project" value="InterPro"/>
</dbReference>
<dbReference type="SUPFAM" id="SSF47459">
    <property type="entry name" value="HLH, helix-loop-helix DNA-binding domain"/>
    <property type="match status" value="1"/>
</dbReference>
<dbReference type="InterPro" id="IPR011598">
    <property type="entry name" value="bHLH_dom"/>
</dbReference>
<dbReference type="GO" id="GO:0045944">
    <property type="term" value="P:positive regulation of transcription by RNA polymerase II"/>
    <property type="evidence" value="ECO:0007669"/>
    <property type="project" value="TreeGrafter"/>
</dbReference>
<proteinExistence type="predicted"/>
<dbReference type="GO" id="GO:0061564">
    <property type="term" value="P:axon development"/>
    <property type="evidence" value="ECO:0007669"/>
    <property type="project" value="TreeGrafter"/>
</dbReference>
<dbReference type="EMBL" id="UYYB01099385">
    <property type="protein sequence ID" value="VDM77512.1"/>
    <property type="molecule type" value="Genomic_DNA"/>
</dbReference>
<dbReference type="PROSITE" id="PS50888">
    <property type="entry name" value="BHLH"/>
    <property type="match status" value="1"/>
</dbReference>
<organism evidence="2 3">
    <name type="scientific">Strongylus vulgaris</name>
    <name type="common">Blood worm</name>
    <dbReference type="NCBI Taxonomy" id="40348"/>
    <lineage>
        <taxon>Eukaryota</taxon>
        <taxon>Metazoa</taxon>
        <taxon>Ecdysozoa</taxon>
        <taxon>Nematoda</taxon>
        <taxon>Chromadorea</taxon>
        <taxon>Rhabditida</taxon>
        <taxon>Rhabditina</taxon>
        <taxon>Rhabditomorpha</taxon>
        <taxon>Strongyloidea</taxon>
        <taxon>Strongylidae</taxon>
        <taxon>Strongylus</taxon>
    </lineage>
</organism>
<accession>A0A3P7LDU6</accession>
<dbReference type="AlphaFoldDB" id="A0A3P7LDU6"/>
<evidence type="ECO:0000313" key="2">
    <source>
        <dbReference type="EMBL" id="VDM77512.1"/>
    </source>
</evidence>
<dbReference type="Pfam" id="PF00010">
    <property type="entry name" value="HLH"/>
    <property type="match status" value="1"/>
</dbReference>
<dbReference type="GO" id="GO:0005634">
    <property type="term" value="C:nucleus"/>
    <property type="evidence" value="ECO:0007669"/>
    <property type="project" value="TreeGrafter"/>
</dbReference>
<evidence type="ECO:0000313" key="3">
    <source>
        <dbReference type="Proteomes" id="UP000270094"/>
    </source>
</evidence>
<evidence type="ECO:0000259" key="1">
    <source>
        <dbReference type="PROSITE" id="PS50888"/>
    </source>
</evidence>
<protein>
    <recommendedName>
        <fullName evidence="1">BHLH domain-containing protein</fullName>
    </recommendedName>
</protein>
<dbReference type="Gene3D" id="4.10.280.10">
    <property type="entry name" value="Helix-loop-helix DNA-binding domain"/>
    <property type="match status" value="1"/>
</dbReference>
<dbReference type="InterPro" id="IPR036638">
    <property type="entry name" value="HLH_DNA-bd_sf"/>
</dbReference>
<keyword evidence="3" id="KW-1185">Reference proteome</keyword>
<dbReference type="PANTHER" id="PTHR19290">
    <property type="entry name" value="BASIC HELIX-LOOP-HELIX PROTEIN NEUROGENIN-RELATED"/>
    <property type="match status" value="1"/>
</dbReference>
<dbReference type="Proteomes" id="UP000270094">
    <property type="component" value="Unassembled WGS sequence"/>
</dbReference>
<feature type="domain" description="BHLH" evidence="1">
    <location>
        <begin position="37"/>
        <end position="91"/>
    </location>
</feature>
<dbReference type="GO" id="GO:0070888">
    <property type="term" value="F:E-box binding"/>
    <property type="evidence" value="ECO:0007669"/>
    <property type="project" value="TreeGrafter"/>
</dbReference>
<dbReference type="OrthoDB" id="10011855at2759"/>
<dbReference type="InterPro" id="IPR050359">
    <property type="entry name" value="bHLH_transcription_factors"/>
</dbReference>